<dbReference type="Gene3D" id="3.10.180.10">
    <property type="entry name" value="2,3-Dihydroxybiphenyl 1,2-Dioxygenase, domain 1"/>
    <property type="match status" value="1"/>
</dbReference>
<dbReference type="AlphaFoldDB" id="A0A9N8MDE1"/>
<reference evidence="2" key="1">
    <citation type="submission" date="2020-12" db="EMBL/GenBank/DDBJ databases">
        <authorList>
            <person name="Rodrigo-Torres L."/>
            <person name="Arahal R. D."/>
            <person name="Lucena T."/>
        </authorList>
    </citation>
    <scope>NUCLEOTIDE SEQUENCE</scope>
    <source>
        <strain evidence="2">CECT 9390</strain>
    </source>
</reference>
<dbReference type="InterPro" id="IPR004360">
    <property type="entry name" value="Glyas_Fos-R_dOase_dom"/>
</dbReference>
<dbReference type="Proteomes" id="UP000662618">
    <property type="component" value="Unassembled WGS sequence"/>
</dbReference>
<proteinExistence type="predicted"/>
<organism evidence="2 3">
    <name type="scientific">Chryseobacterium aquaeductus</name>
    <dbReference type="NCBI Taxonomy" id="2675056"/>
    <lineage>
        <taxon>Bacteria</taxon>
        <taxon>Pseudomonadati</taxon>
        <taxon>Bacteroidota</taxon>
        <taxon>Flavobacteriia</taxon>
        <taxon>Flavobacteriales</taxon>
        <taxon>Weeksellaceae</taxon>
        <taxon>Chryseobacterium group</taxon>
        <taxon>Chryseobacterium</taxon>
    </lineage>
</organism>
<dbReference type="InterPro" id="IPR029068">
    <property type="entry name" value="Glyas_Bleomycin-R_OHBP_Dase"/>
</dbReference>
<accession>A0A9N8MDE1</accession>
<dbReference type="SUPFAM" id="SSF54593">
    <property type="entry name" value="Glyoxalase/Bleomycin resistance protein/Dihydroxybiphenyl dioxygenase"/>
    <property type="match status" value="1"/>
</dbReference>
<protein>
    <recommendedName>
        <fullName evidence="1">VOC domain-containing protein</fullName>
    </recommendedName>
</protein>
<comment type="caution">
    <text evidence="2">The sequence shown here is derived from an EMBL/GenBank/DDBJ whole genome shotgun (WGS) entry which is preliminary data.</text>
</comment>
<feature type="domain" description="VOC" evidence="1">
    <location>
        <begin position="6"/>
        <end position="118"/>
    </location>
</feature>
<dbReference type="RefSeq" id="WP_162086940.1">
    <property type="nucleotide sequence ID" value="NZ_CAJIMS010000001.1"/>
</dbReference>
<dbReference type="EMBL" id="CAJIMS010000001">
    <property type="protein sequence ID" value="CAD7798897.1"/>
    <property type="molecule type" value="Genomic_DNA"/>
</dbReference>
<evidence type="ECO:0000259" key="1">
    <source>
        <dbReference type="PROSITE" id="PS51819"/>
    </source>
</evidence>
<dbReference type="Pfam" id="PF00903">
    <property type="entry name" value="Glyoxalase"/>
    <property type="match status" value="1"/>
</dbReference>
<keyword evidence="3" id="KW-1185">Reference proteome</keyword>
<dbReference type="InterPro" id="IPR037523">
    <property type="entry name" value="VOC_core"/>
</dbReference>
<sequence length="124" mass="14310">MNKPTSIKFIQIPVKDLKRATHFYSNGLGLNYLYDADGCAYYSLGNIEIILDPNLNTDSNFISYFLEDDEIKETFQKLIEYGATAVSLPEVYSYFKDKEQWRATLLDTEGNSFGITADIWNDYF</sequence>
<name>A0A9N8MDE1_9FLAO</name>
<dbReference type="PROSITE" id="PS51819">
    <property type="entry name" value="VOC"/>
    <property type="match status" value="1"/>
</dbReference>
<evidence type="ECO:0000313" key="2">
    <source>
        <dbReference type="EMBL" id="CAD7798897.1"/>
    </source>
</evidence>
<evidence type="ECO:0000313" key="3">
    <source>
        <dbReference type="Proteomes" id="UP000662618"/>
    </source>
</evidence>
<gene>
    <name evidence="2" type="ORF">CHRY9390_00404</name>
</gene>